<reference evidence="9 10" key="1">
    <citation type="journal article" date="2021" name="DNA Res.">
        <title>Genome analysis of Candida subhashii reveals its hybrid nature and dual mitochondrial genome conformations.</title>
        <authorList>
            <person name="Mixao V."/>
            <person name="Hegedusova E."/>
            <person name="Saus E."/>
            <person name="Pryszcz L.P."/>
            <person name="Cillingova A."/>
            <person name="Nosek J."/>
            <person name="Gabaldon T."/>
        </authorList>
    </citation>
    <scope>NUCLEOTIDE SEQUENCE [LARGE SCALE GENOMIC DNA]</scope>
    <source>
        <strain evidence="9 10">CBS 10753</strain>
    </source>
</reference>
<feature type="region of interest" description="Disordered" evidence="6">
    <location>
        <begin position="471"/>
        <end position="531"/>
    </location>
</feature>
<dbReference type="GO" id="GO:0003729">
    <property type="term" value="F:mRNA binding"/>
    <property type="evidence" value="ECO:0007669"/>
    <property type="project" value="TreeGrafter"/>
</dbReference>
<gene>
    <name evidence="9" type="ORF">J8A68_001284</name>
</gene>
<dbReference type="FunFam" id="4.10.1060.10:FF:000024">
    <property type="entry name" value="RNA-binding protein"/>
    <property type="match status" value="1"/>
</dbReference>
<dbReference type="AlphaFoldDB" id="A0A8J5QRQ9"/>
<evidence type="ECO:0000256" key="5">
    <source>
        <dbReference type="PROSITE-ProRule" id="PRU00322"/>
    </source>
</evidence>
<feature type="domain" description="RanBP2-type" evidence="8">
    <location>
        <begin position="376"/>
        <end position="405"/>
    </location>
</feature>
<feature type="region of interest" description="Disordered" evidence="6">
    <location>
        <begin position="601"/>
        <end position="651"/>
    </location>
</feature>
<dbReference type="InterPro" id="IPR013520">
    <property type="entry name" value="Ribonucl_H"/>
</dbReference>
<dbReference type="GO" id="GO:0008270">
    <property type="term" value="F:zinc ion binding"/>
    <property type="evidence" value="ECO:0007669"/>
    <property type="project" value="UniProtKB-KW"/>
</dbReference>
<comment type="caution">
    <text evidence="9">The sequence shown here is derived from an EMBL/GenBank/DDBJ whole genome shotgun (WGS) entry which is preliminary data.</text>
</comment>
<evidence type="ECO:0000313" key="10">
    <source>
        <dbReference type="Proteomes" id="UP000694255"/>
    </source>
</evidence>
<evidence type="ECO:0000256" key="4">
    <source>
        <dbReference type="PROSITE-ProRule" id="PRU00176"/>
    </source>
</evidence>
<dbReference type="PROSITE" id="PS50199">
    <property type="entry name" value="ZF_RANBP2_2"/>
    <property type="match status" value="2"/>
</dbReference>
<feature type="compositionally biased region" description="Low complexity" evidence="6">
    <location>
        <begin position="478"/>
        <end position="525"/>
    </location>
</feature>
<name>A0A8J5QRQ9_9ASCO</name>
<evidence type="ECO:0000256" key="1">
    <source>
        <dbReference type="ARBA" id="ARBA00022723"/>
    </source>
</evidence>
<feature type="compositionally biased region" description="Low complexity" evidence="6">
    <location>
        <begin position="631"/>
        <end position="641"/>
    </location>
</feature>
<feature type="domain" description="RRM" evidence="7">
    <location>
        <begin position="266"/>
        <end position="355"/>
    </location>
</feature>
<dbReference type="PROSITE" id="PS01358">
    <property type="entry name" value="ZF_RANBP2_1"/>
    <property type="match status" value="2"/>
</dbReference>
<dbReference type="InterPro" id="IPR001876">
    <property type="entry name" value="Znf_RanBP2"/>
</dbReference>
<evidence type="ECO:0000256" key="2">
    <source>
        <dbReference type="ARBA" id="ARBA00022771"/>
    </source>
</evidence>
<feature type="region of interest" description="Disordered" evidence="6">
    <location>
        <begin position="682"/>
        <end position="739"/>
    </location>
</feature>
<dbReference type="InterPro" id="IPR034351">
    <property type="entry name" value="Nrp1_RRM"/>
</dbReference>
<organism evidence="9 10">
    <name type="scientific">[Candida] subhashii</name>
    <dbReference type="NCBI Taxonomy" id="561895"/>
    <lineage>
        <taxon>Eukaryota</taxon>
        <taxon>Fungi</taxon>
        <taxon>Dikarya</taxon>
        <taxon>Ascomycota</taxon>
        <taxon>Saccharomycotina</taxon>
        <taxon>Pichiomycetes</taxon>
        <taxon>Debaryomycetaceae</taxon>
        <taxon>Spathaspora</taxon>
    </lineage>
</organism>
<dbReference type="InterPro" id="IPR047201">
    <property type="entry name" value="ERI-1_3'hExo-like"/>
</dbReference>
<dbReference type="RefSeq" id="XP_049265460.1">
    <property type="nucleotide sequence ID" value="XM_049404921.1"/>
</dbReference>
<protein>
    <submittedName>
        <fullName evidence="9">NRP1</fullName>
    </submittedName>
</protein>
<feature type="region of interest" description="Disordered" evidence="6">
    <location>
        <begin position="417"/>
        <end position="455"/>
    </location>
</feature>
<sequence length="754" mass="82635">MSDIYVVIHIVTTCDDTTTYVTKDSTELIELSWVVLDAETLDNIHTDTILVRPVNTPITPYCSRLHNISWEHVRNAGSFKDAISKFDKYIQESIISQGKDFSLVTLDVSTLRVQLPREARDKGVVLPPYLQHPRVFDLRTEYSRWQSTHPESLSYTASSLSNIVTALEVEIENIEDFLSGPNSSSSTPPPTQQQQMNFDQQQQQQQPAQTISGDSETKSKGAAILYSKIATQLIRKSMPFEENPTVFTKPYDSAQDVRAFLTERSKILYLSNLPSDTTQSELESWFTQYGGRPVAFWTLKNLEDNNKNNNQANPNYRRGISGFAVFSTHEEATESLSMNGRALIDRIIEVQPSSTRVLDKANDLLTPFPSSKNRPRPGDWTCPSCGFSNFQRRTHCFRCSFPASSAVAIQESIYSNTPNSANGGSGGGSGGGVNIRRNNSQPGQHGGQQQQDKLNGHHPVNAAASVLNQTGYNNYHDNQGSHGQLQQQQQHQNYGNQGNYSGNQNNNAGGSGNTGNSNQNNNPHGNRSHYNNSVPFRAGDWKCELCVYHNFAKNLFCLKCGAAKPIMTSNTPHQTNAMHSVNSTAAAIAAATASGQPLNLNSGFMGLQQPQPHHAYGGSQANVGQGGPGQGQQQQQQRPGGMRTNSLGSSGYVNQQKFHYNQLRSSSNSGTPNQILSQQIPLYQQQQQQQGQAQGYSQSVGNSPGLYPKYTGGSYQPQQPQQKMPGSAPGSAGDATMGNFASLSNQMNTLSLNH</sequence>
<dbReference type="Proteomes" id="UP000694255">
    <property type="component" value="Unassembled WGS sequence"/>
</dbReference>
<evidence type="ECO:0000259" key="8">
    <source>
        <dbReference type="PROSITE" id="PS50199"/>
    </source>
</evidence>
<evidence type="ECO:0000313" key="9">
    <source>
        <dbReference type="EMBL" id="KAG7665228.1"/>
    </source>
</evidence>
<dbReference type="EMBL" id="JAGSYN010000051">
    <property type="protein sequence ID" value="KAG7665228.1"/>
    <property type="molecule type" value="Genomic_DNA"/>
</dbReference>
<dbReference type="PROSITE" id="PS50102">
    <property type="entry name" value="RRM"/>
    <property type="match status" value="1"/>
</dbReference>
<feature type="compositionally biased region" description="Low complexity" evidence="6">
    <location>
        <begin position="181"/>
        <end position="209"/>
    </location>
</feature>
<keyword evidence="1" id="KW-0479">Metal-binding</keyword>
<dbReference type="PANTHER" id="PTHR23111:SF40">
    <property type="entry name" value="RNA-BINDING PROTEIN INVOLVED IN HETEROCHROMATIN ASSEMBLY-RELATED"/>
    <property type="match status" value="1"/>
</dbReference>
<feature type="compositionally biased region" description="Polar residues" evidence="6">
    <location>
        <begin position="713"/>
        <end position="724"/>
    </location>
</feature>
<feature type="compositionally biased region" description="Low complexity" evidence="6">
    <location>
        <begin position="441"/>
        <end position="451"/>
    </location>
</feature>
<feature type="compositionally biased region" description="Low complexity" evidence="6">
    <location>
        <begin position="682"/>
        <end position="698"/>
    </location>
</feature>
<dbReference type="CDD" id="cd12452">
    <property type="entry name" value="RRM_ARP_like"/>
    <property type="match status" value="1"/>
</dbReference>
<dbReference type="GO" id="GO:0000175">
    <property type="term" value="F:3'-5'-RNA exonuclease activity"/>
    <property type="evidence" value="ECO:0007669"/>
    <property type="project" value="InterPro"/>
</dbReference>
<dbReference type="CDD" id="cd06133">
    <property type="entry name" value="ERI-1_3'hExo_like"/>
    <property type="match status" value="1"/>
</dbReference>
<dbReference type="Pfam" id="PF00641">
    <property type="entry name" value="Zn_ribbon_RanBP"/>
    <property type="match status" value="2"/>
</dbReference>
<accession>A0A8J5QRQ9</accession>
<evidence type="ECO:0000259" key="7">
    <source>
        <dbReference type="PROSITE" id="PS50102"/>
    </source>
</evidence>
<evidence type="ECO:0000256" key="6">
    <source>
        <dbReference type="SAM" id="MobiDB-lite"/>
    </source>
</evidence>
<keyword evidence="3" id="KW-0862">Zinc</keyword>
<dbReference type="InterPro" id="IPR000504">
    <property type="entry name" value="RRM_dom"/>
</dbReference>
<dbReference type="Pfam" id="PF00929">
    <property type="entry name" value="RNase_T"/>
    <property type="match status" value="1"/>
</dbReference>
<feature type="region of interest" description="Disordered" evidence="6">
    <location>
        <begin position="177"/>
        <end position="217"/>
    </location>
</feature>
<keyword evidence="10" id="KW-1185">Reference proteome</keyword>
<feature type="compositionally biased region" description="Gly residues" evidence="6">
    <location>
        <begin position="423"/>
        <end position="433"/>
    </location>
</feature>
<keyword evidence="4" id="KW-0694">RNA-binding</keyword>
<proteinExistence type="predicted"/>
<dbReference type="PANTHER" id="PTHR23111">
    <property type="entry name" value="ZINC FINGER PROTEIN"/>
    <property type="match status" value="1"/>
</dbReference>
<feature type="domain" description="RanBP2-type" evidence="8">
    <location>
        <begin position="537"/>
        <end position="566"/>
    </location>
</feature>
<dbReference type="SMART" id="SM00547">
    <property type="entry name" value="ZnF_RBZ"/>
    <property type="match status" value="2"/>
</dbReference>
<dbReference type="GeneID" id="73468085"/>
<dbReference type="OrthoDB" id="448399at2759"/>
<evidence type="ECO:0000256" key="3">
    <source>
        <dbReference type="ARBA" id="ARBA00022833"/>
    </source>
</evidence>
<keyword evidence="2 5" id="KW-0863">Zinc-finger</keyword>